<feature type="domain" description="HTH myb-type" evidence="4">
    <location>
        <begin position="204"/>
        <end position="263"/>
    </location>
</feature>
<dbReference type="Proteomes" id="UP000307440">
    <property type="component" value="Unassembled WGS sequence"/>
</dbReference>
<evidence type="ECO:0000313" key="6">
    <source>
        <dbReference type="Proteomes" id="UP000307440"/>
    </source>
</evidence>
<dbReference type="SMART" id="SM00717">
    <property type="entry name" value="SANT"/>
    <property type="match status" value="2"/>
</dbReference>
<feature type="compositionally biased region" description="Low complexity" evidence="2">
    <location>
        <begin position="1141"/>
        <end position="1160"/>
    </location>
</feature>
<feature type="region of interest" description="Disordered" evidence="2">
    <location>
        <begin position="189"/>
        <end position="216"/>
    </location>
</feature>
<feature type="region of interest" description="Disordered" evidence="2">
    <location>
        <begin position="682"/>
        <end position="708"/>
    </location>
</feature>
<evidence type="ECO:0008006" key="7">
    <source>
        <dbReference type="Google" id="ProtNLM"/>
    </source>
</evidence>
<dbReference type="Gene3D" id="1.10.10.60">
    <property type="entry name" value="Homeodomain-like"/>
    <property type="match status" value="1"/>
</dbReference>
<feature type="region of interest" description="Disordered" evidence="2">
    <location>
        <begin position="1"/>
        <end position="125"/>
    </location>
</feature>
<dbReference type="PANTHER" id="PTHR46734:SF1">
    <property type="entry name" value="TELOMERIC REPEAT-BINDING FACTOR 1"/>
    <property type="match status" value="1"/>
</dbReference>
<dbReference type="AlphaFoldDB" id="A0A5C3L1R9"/>
<feature type="region of interest" description="Disordered" evidence="2">
    <location>
        <begin position="721"/>
        <end position="799"/>
    </location>
</feature>
<protein>
    <recommendedName>
        <fullName evidence="7">Myb-like domain-containing protein</fullName>
    </recommendedName>
</protein>
<feature type="compositionally biased region" description="Acidic residues" evidence="2">
    <location>
        <begin position="333"/>
        <end position="346"/>
    </location>
</feature>
<evidence type="ECO:0000313" key="5">
    <source>
        <dbReference type="EMBL" id="TFK26914.1"/>
    </source>
</evidence>
<dbReference type="InterPro" id="IPR017930">
    <property type="entry name" value="Myb_dom"/>
</dbReference>
<dbReference type="Gene3D" id="1.10.246.220">
    <property type="match status" value="1"/>
</dbReference>
<keyword evidence="1" id="KW-0539">Nucleus</keyword>
<feature type="region of interest" description="Disordered" evidence="2">
    <location>
        <begin position="266"/>
        <end position="363"/>
    </location>
</feature>
<sequence>MSVAAVKHGDDSNGGPSSGKQPLHQFSFKTPNEILPPSTSTALKQRRVSLALPQAPRVVEGWSFRDDTGLDSSAQSAPSDLVGARKGKGKRETSSSSLTTAGKNSDEDLGNSSPKLEKKARKKWTPEETQMLVAGCNKHGVGNWKTILRDPTLVFDNRSPVDLKDRFRTYFPDAYKQHYPNAKTHLSSKVRSTLPDGSSLFEKTRSKRRRPFTEEEDRALKEGYEKYGTVWATIVKDYPIFQEQNRRSTDLRDRFRNAFPELYQLAGYKPRNTKKKAAVSSPSGPETKRATMDDHQLGTMSTGGPVRSRRRAQTHQGLLRGGTKSVPQSTVCSEDDDSSAGEDEETPSFSSFKPPSPSPVKKILDVSMPSFPAMANDSNTTPDEDEEMDMLTMDPLAEALSLQDTMSAASGHHPSEMDHDGHSWSSGINTPTHSNHWSTTAGSPTSSHLSSDLLMGADANVPQRTSSSNNNLGMIGKSAWGTDWFSPNPRLDPSSSTMANNTSSASSSYFEHSSPASPFSFQHLSHGVLDRYDLFPSTLPTDFSSEVGVGETHSTFSDDGDSFGSTSLLFQPLGSSVFRGFTHHSSYAGDLIFGARSHQPAGGHQAFFSSLSGAGAAAATDGGVGAGSGFGYGGLGLDLGAGSVDGGFQHQNAGIHPMQLHAHSTTMLDGIDANGVGSVVEQGNVAGGQSNVGTSGVADPLGIPLPDAMDEDLDLREEAPDVGPVQVQPQQLQRQQTPQHQQPSEPEVRQRHHSNQGVQASLDVESQGHQAPTANSPSNPIPTSPPSMITDHSPSQFSLDDYVDLSNELHITPPATPITHPRPMRRSSVSMLHHFSGLAGFAGTGAGGNNVHTPNAVGESPPVPTSGISMHARSISVPPSEFRNNSYVPGLSNVDSGYASALIDFDAMHGLQQQQQSMDFSPGMPGLRQFMPFQTLLAGHQSRQHAQANSSPQILSEGVGNLGGNRGSAVTAEHNPVGGVVGQNGEEEDDQDGSDLRPQTPTLASRHLLSVHAVATPLSLSNSSSSSSSQSPAVPVSMEDSWRSSFLSGSVGSTSNASLAAEIYNLPFLDLHYYGTSSGGGGTLMNAGAMMSGAEEFGMVDTNPQMQAQALDLARSYTNNSSSGTFFTNFGTVKQHPPPQQQQQQHPSSGVVRPTVVQQPPRQPQSPEQNRNVCSANLIRAFGGRSMEGGIHGQQQVLGSRNAPVSTMPYSKNSLGRSQSHHRGQSANVLMQDVAMNGDNRRKRASWDGMQVLV</sequence>
<evidence type="ECO:0000256" key="1">
    <source>
        <dbReference type="ARBA" id="ARBA00023242"/>
    </source>
</evidence>
<accession>A0A5C3L1R9</accession>
<evidence type="ECO:0000259" key="3">
    <source>
        <dbReference type="PROSITE" id="PS50090"/>
    </source>
</evidence>
<feature type="domain" description="Myb-like" evidence="3">
    <location>
        <begin position="116"/>
        <end position="171"/>
    </location>
</feature>
<feature type="domain" description="HTH myb-type" evidence="4">
    <location>
        <begin position="116"/>
        <end position="175"/>
    </location>
</feature>
<dbReference type="PROSITE" id="PS51294">
    <property type="entry name" value="HTH_MYB"/>
    <property type="match status" value="2"/>
</dbReference>
<dbReference type="STRING" id="230819.A0A5C3L1R9"/>
<feature type="compositionally biased region" description="Polar residues" evidence="2">
    <location>
        <begin position="423"/>
        <end position="449"/>
    </location>
</feature>
<dbReference type="EMBL" id="ML210169">
    <property type="protein sequence ID" value="TFK26914.1"/>
    <property type="molecule type" value="Genomic_DNA"/>
</dbReference>
<dbReference type="InterPro" id="IPR001005">
    <property type="entry name" value="SANT/Myb"/>
</dbReference>
<feature type="compositionally biased region" description="Low complexity" evidence="2">
    <location>
        <begin position="721"/>
        <end position="745"/>
    </location>
</feature>
<feature type="region of interest" description="Disordered" evidence="2">
    <location>
        <begin position="939"/>
        <end position="1000"/>
    </location>
</feature>
<feature type="compositionally biased region" description="Polar residues" evidence="2">
    <location>
        <begin position="94"/>
        <end position="103"/>
    </location>
</feature>
<dbReference type="PANTHER" id="PTHR46734">
    <property type="entry name" value="TELOMERIC REPEAT-BINDING FACTOR 1 TERF1"/>
    <property type="match status" value="1"/>
</dbReference>
<feature type="region of interest" description="Disordered" evidence="2">
    <location>
        <begin position="1127"/>
        <end position="1172"/>
    </location>
</feature>
<dbReference type="InterPro" id="IPR009057">
    <property type="entry name" value="Homeodomain-like_sf"/>
</dbReference>
<organism evidence="5 6">
    <name type="scientific">Coprinopsis marcescibilis</name>
    <name type="common">Agaric fungus</name>
    <name type="synonym">Psathyrella marcescibilis</name>
    <dbReference type="NCBI Taxonomy" id="230819"/>
    <lineage>
        <taxon>Eukaryota</taxon>
        <taxon>Fungi</taxon>
        <taxon>Dikarya</taxon>
        <taxon>Basidiomycota</taxon>
        <taxon>Agaricomycotina</taxon>
        <taxon>Agaricomycetes</taxon>
        <taxon>Agaricomycetidae</taxon>
        <taxon>Agaricales</taxon>
        <taxon>Agaricineae</taxon>
        <taxon>Psathyrellaceae</taxon>
        <taxon>Coprinopsis</taxon>
    </lineage>
</organism>
<reference evidence="5 6" key="1">
    <citation type="journal article" date="2019" name="Nat. Ecol. Evol.">
        <title>Megaphylogeny resolves global patterns of mushroom evolution.</title>
        <authorList>
            <person name="Varga T."/>
            <person name="Krizsan K."/>
            <person name="Foldi C."/>
            <person name="Dima B."/>
            <person name="Sanchez-Garcia M."/>
            <person name="Sanchez-Ramirez S."/>
            <person name="Szollosi G.J."/>
            <person name="Szarkandi J.G."/>
            <person name="Papp V."/>
            <person name="Albert L."/>
            <person name="Andreopoulos W."/>
            <person name="Angelini C."/>
            <person name="Antonin V."/>
            <person name="Barry K.W."/>
            <person name="Bougher N.L."/>
            <person name="Buchanan P."/>
            <person name="Buyck B."/>
            <person name="Bense V."/>
            <person name="Catcheside P."/>
            <person name="Chovatia M."/>
            <person name="Cooper J."/>
            <person name="Damon W."/>
            <person name="Desjardin D."/>
            <person name="Finy P."/>
            <person name="Geml J."/>
            <person name="Haridas S."/>
            <person name="Hughes K."/>
            <person name="Justo A."/>
            <person name="Karasinski D."/>
            <person name="Kautmanova I."/>
            <person name="Kiss B."/>
            <person name="Kocsube S."/>
            <person name="Kotiranta H."/>
            <person name="LaButti K.M."/>
            <person name="Lechner B.E."/>
            <person name="Liimatainen K."/>
            <person name="Lipzen A."/>
            <person name="Lukacs Z."/>
            <person name="Mihaltcheva S."/>
            <person name="Morgado L.N."/>
            <person name="Niskanen T."/>
            <person name="Noordeloos M.E."/>
            <person name="Ohm R.A."/>
            <person name="Ortiz-Santana B."/>
            <person name="Ovrebo C."/>
            <person name="Racz N."/>
            <person name="Riley R."/>
            <person name="Savchenko A."/>
            <person name="Shiryaev A."/>
            <person name="Soop K."/>
            <person name="Spirin V."/>
            <person name="Szebenyi C."/>
            <person name="Tomsovsky M."/>
            <person name="Tulloss R.E."/>
            <person name="Uehling J."/>
            <person name="Grigoriev I.V."/>
            <person name="Vagvolgyi C."/>
            <person name="Papp T."/>
            <person name="Martin F.M."/>
            <person name="Miettinen O."/>
            <person name="Hibbett D.S."/>
            <person name="Nagy L.G."/>
        </authorList>
    </citation>
    <scope>NUCLEOTIDE SEQUENCE [LARGE SCALE GENOMIC DNA]</scope>
    <source>
        <strain evidence="5 6">CBS 121175</strain>
    </source>
</reference>
<feature type="region of interest" description="Disordered" evidence="2">
    <location>
        <begin position="846"/>
        <end position="869"/>
    </location>
</feature>
<dbReference type="Pfam" id="PF00249">
    <property type="entry name" value="Myb_DNA-binding"/>
    <property type="match status" value="2"/>
</dbReference>
<gene>
    <name evidence="5" type="ORF">FA15DRAFT_702333</name>
</gene>
<name>A0A5C3L1R9_COPMA</name>
<feature type="compositionally biased region" description="Polar residues" evidence="2">
    <location>
        <begin position="944"/>
        <end position="954"/>
    </location>
</feature>
<feature type="region of interest" description="Disordered" evidence="2">
    <location>
        <begin position="406"/>
        <end position="449"/>
    </location>
</feature>
<dbReference type="PROSITE" id="PS50090">
    <property type="entry name" value="MYB_LIKE"/>
    <property type="match status" value="2"/>
</dbReference>
<dbReference type="SUPFAM" id="SSF46689">
    <property type="entry name" value="Homeodomain-like"/>
    <property type="match status" value="2"/>
</dbReference>
<feature type="compositionally biased region" description="Basic and acidic residues" evidence="2">
    <location>
        <begin position="286"/>
        <end position="296"/>
    </location>
</feature>
<keyword evidence="6" id="KW-1185">Reference proteome</keyword>
<evidence type="ECO:0000256" key="2">
    <source>
        <dbReference type="SAM" id="MobiDB-lite"/>
    </source>
</evidence>
<evidence type="ECO:0000259" key="4">
    <source>
        <dbReference type="PROSITE" id="PS51294"/>
    </source>
</evidence>
<proteinExistence type="predicted"/>
<feature type="compositionally biased region" description="Basic and acidic residues" evidence="2">
    <location>
        <begin position="413"/>
        <end position="422"/>
    </location>
</feature>
<dbReference type="CDD" id="cd11660">
    <property type="entry name" value="SANT_TRF"/>
    <property type="match status" value="2"/>
</dbReference>
<dbReference type="InterPro" id="IPR052450">
    <property type="entry name" value="TRBD-Containing_Protein"/>
</dbReference>
<feature type="domain" description="Myb-like" evidence="3">
    <location>
        <begin position="204"/>
        <end position="259"/>
    </location>
</feature>
<dbReference type="OrthoDB" id="608866at2759"/>